<sequence length="100" mass="11984">MFSGKKKVWLRMNKNLLLYKADETILEQRLYYLPASRNECGSYGFISLFFVFFFCFVLFFLFLQEVRPLPHTHTTHISHRNSRVSVSKHIYSIFHNCTIL</sequence>
<proteinExistence type="predicted"/>
<evidence type="ECO:0000256" key="1">
    <source>
        <dbReference type="SAM" id="Phobius"/>
    </source>
</evidence>
<keyword evidence="1" id="KW-0472">Membrane</keyword>
<name>A0A0E9X318_ANGAN</name>
<keyword evidence="1" id="KW-0812">Transmembrane</keyword>
<dbReference type="AlphaFoldDB" id="A0A0E9X318"/>
<evidence type="ECO:0000313" key="2">
    <source>
        <dbReference type="EMBL" id="JAH96856.1"/>
    </source>
</evidence>
<keyword evidence="1" id="KW-1133">Transmembrane helix</keyword>
<reference evidence="2" key="1">
    <citation type="submission" date="2014-11" db="EMBL/GenBank/DDBJ databases">
        <authorList>
            <person name="Amaro Gonzalez C."/>
        </authorList>
    </citation>
    <scope>NUCLEOTIDE SEQUENCE</scope>
</reference>
<feature type="transmembrane region" description="Helical" evidence="1">
    <location>
        <begin position="43"/>
        <end position="63"/>
    </location>
</feature>
<reference evidence="2" key="2">
    <citation type="journal article" date="2015" name="Fish Shellfish Immunol.">
        <title>Early steps in the European eel (Anguilla anguilla)-Vibrio vulnificus interaction in the gills: Role of the RtxA13 toxin.</title>
        <authorList>
            <person name="Callol A."/>
            <person name="Pajuelo D."/>
            <person name="Ebbesson L."/>
            <person name="Teles M."/>
            <person name="MacKenzie S."/>
            <person name="Amaro C."/>
        </authorList>
    </citation>
    <scope>NUCLEOTIDE SEQUENCE</scope>
</reference>
<organism evidence="2">
    <name type="scientific">Anguilla anguilla</name>
    <name type="common">European freshwater eel</name>
    <name type="synonym">Muraena anguilla</name>
    <dbReference type="NCBI Taxonomy" id="7936"/>
    <lineage>
        <taxon>Eukaryota</taxon>
        <taxon>Metazoa</taxon>
        <taxon>Chordata</taxon>
        <taxon>Craniata</taxon>
        <taxon>Vertebrata</taxon>
        <taxon>Euteleostomi</taxon>
        <taxon>Actinopterygii</taxon>
        <taxon>Neopterygii</taxon>
        <taxon>Teleostei</taxon>
        <taxon>Anguilliformes</taxon>
        <taxon>Anguillidae</taxon>
        <taxon>Anguilla</taxon>
    </lineage>
</organism>
<accession>A0A0E9X318</accession>
<protein>
    <submittedName>
        <fullName evidence="2">Uncharacterized protein</fullName>
    </submittedName>
</protein>
<dbReference type="EMBL" id="GBXM01011721">
    <property type="protein sequence ID" value="JAH96856.1"/>
    <property type="molecule type" value="Transcribed_RNA"/>
</dbReference>